<organism evidence="1 2">
    <name type="scientific">Allochromatium palmeri</name>
    <dbReference type="NCBI Taxonomy" id="231048"/>
    <lineage>
        <taxon>Bacteria</taxon>
        <taxon>Pseudomonadati</taxon>
        <taxon>Pseudomonadota</taxon>
        <taxon>Gammaproteobacteria</taxon>
        <taxon>Chromatiales</taxon>
        <taxon>Chromatiaceae</taxon>
        <taxon>Allochromatium</taxon>
    </lineage>
</organism>
<gene>
    <name evidence="1" type="ORF">GJ668_19275</name>
</gene>
<dbReference type="AlphaFoldDB" id="A0A6N8EG26"/>
<keyword evidence="2" id="KW-1185">Reference proteome</keyword>
<dbReference type="EMBL" id="WNKT01000091">
    <property type="protein sequence ID" value="MTW23173.1"/>
    <property type="molecule type" value="Genomic_DNA"/>
</dbReference>
<evidence type="ECO:0000313" key="2">
    <source>
        <dbReference type="Proteomes" id="UP000434044"/>
    </source>
</evidence>
<dbReference type="Proteomes" id="UP000434044">
    <property type="component" value="Unassembled WGS sequence"/>
</dbReference>
<dbReference type="RefSeq" id="WP_155451712.1">
    <property type="nucleotide sequence ID" value="NZ_WNKT01000091.1"/>
</dbReference>
<reference evidence="1 2" key="1">
    <citation type="submission" date="2019-11" db="EMBL/GenBank/DDBJ databases">
        <title>Whole-genome sequence of the anaerobic purple sulfur bacterium Allochromatium palmeri DSM 15591.</title>
        <authorList>
            <person name="Kyndt J.A."/>
            <person name="Meyer T.E."/>
        </authorList>
    </citation>
    <scope>NUCLEOTIDE SEQUENCE [LARGE SCALE GENOMIC DNA]</scope>
    <source>
        <strain evidence="1 2">DSM 15591</strain>
    </source>
</reference>
<sequence length="99" mass="11341">MGRYWGGITILALLDTGRYRVRYACCGRAGILTRKQIITRLHRPQTQCHACGCRRRRAVSRFIQHDDLPEHPGEQPPSATWLLAIYARAEAAVRRRALD</sequence>
<comment type="caution">
    <text evidence="1">The sequence shown here is derived from an EMBL/GenBank/DDBJ whole genome shotgun (WGS) entry which is preliminary data.</text>
</comment>
<evidence type="ECO:0000313" key="1">
    <source>
        <dbReference type="EMBL" id="MTW23173.1"/>
    </source>
</evidence>
<accession>A0A6N8EG26</accession>
<protein>
    <submittedName>
        <fullName evidence="1">Uncharacterized protein</fullName>
    </submittedName>
</protein>
<name>A0A6N8EG26_9GAMM</name>
<proteinExistence type="predicted"/>